<dbReference type="InterPro" id="IPR001647">
    <property type="entry name" value="HTH_TetR"/>
</dbReference>
<evidence type="ECO:0000259" key="5">
    <source>
        <dbReference type="PROSITE" id="PS50977"/>
    </source>
</evidence>
<evidence type="ECO:0000256" key="4">
    <source>
        <dbReference type="PROSITE-ProRule" id="PRU00335"/>
    </source>
</evidence>
<dbReference type="SUPFAM" id="SSF48498">
    <property type="entry name" value="Tetracyclin repressor-like, C-terminal domain"/>
    <property type="match status" value="1"/>
</dbReference>
<organism evidence="6 7">
    <name type="scientific">Altericroceibacterium endophyticum</name>
    <dbReference type="NCBI Taxonomy" id="1808508"/>
    <lineage>
        <taxon>Bacteria</taxon>
        <taxon>Pseudomonadati</taxon>
        <taxon>Pseudomonadota</taxon>
        <taxon>Alphaproteobacteria</taxon>
        <taxon>Sphingomonadales</taxon>
        <taxon>Erythrobacteraceae</taxon>
        <taxon>Altericroceibacterium</taxon>
    </lineage>
</organism>
<dbReference type="GO" id="GO:0003700">
    <property type="term" value="F:DNA-binding transcription factor activity"/>
    <property type="evidence" value="ECO:0007669"/>
    <property type="project" value="TreeGrafter"/>
</dbReference>
<dbReference type="InterPro" id="IPR050109">
    <property type="entry name" value="HTH-type_TetR-like_transc_reg"/>
</dbReference>
<dbReference type="Pfam" id="PF21597">
    <property type="entry name" value="TetR_C_43"/>
    <property type="match status" value="1"/>
</dbReference>
<evidence type="ECO:0000313" key="6">
    <source>
        <dbReference type="EMBL" id="MXO67201.1"/>
    </source>
</evidence>
<dbReference type="Proteomes" id="UP000438476">
    <property type="component" value="Unassembled WGS sequence"/>
</dbReference>
<gene>
    <name evidence="6" type="ORF">GRI91_15690</name>
</gene>
<evidence type="ECO:0000256" key="3">
    <source>
        <dbReference type="ARBA" id="ARBA00023163"/>
    </source>
</evidence>
<dbReference type="EMBL" id="WTYT01000008">
    <property type="protein sequence ID" value="MXO67201.1"/>
    <property type="molecule type" value="Genomic_DNA"/>
</dbReference>
<keyword evidence="2 4" id="KW-0238">DNA-binding</keyword>
<keyword evidence="1" id="KW-0805">Transcription regulation</keyword>
<dbReference type="OrthoDB" id="9811084at2"/>
<dbReference type="AlphaFoldDB" id="A0A6I4TAJ7"/>
<reference evidence="6 7" key="1">
    <citation type="submission" date="2019-12" db="EMBL/GenBank/DDBJ databases">
        <title>Genomic-based taxomic classification of the family Erythrobacteraceae.</title>
        <authorList>
            <person name="Xu L."/>
        </authorList>
    </citation>
    <scope>NUCLEOTIDE SEQUENCE [LARGE SCALE GENOMIC DNA]</scope>
    <source>
        <strain evidence="6 7">LMG 29518</strain>
    </source>
</reference>
<dbReference type="PRINTS" id="PR00455">
    <property type="entry name" value="HTHTETR"/>
</dbReference>
<feature type="domain" description="HTH tetR-type" evidence="5">
    <location>
        <begin position="21"/>
        <end position="80"/>
    </location>
</feature>
<dbReference type="GO" id="GO:0000976">
    <property type="term" value="F:transcription cis-regulatory region binding"/>
    <property type="evidence" value="ECO:0007669"/>
    <property type="project" value="TreeGrafter"/>
</dbReference>
<evidence type="ECO:0000256" key="1">
    <source>
        <dbReference type="ARBA" id="ARBA00023015"/>
    </source>
</evidence>
<proteinExistence type="predicted"/>
<comment type="caution">
    <text evidence="6">The sequence shown here is derived from an EMBL/GenBank/DDBJ whole genome shotgun (WGS) entry which is preliminary data.</text>
</comment>
<dbReference type="Gene3D" id="1.10.357.10">
    <property type="entry name" value="Tetracycline Repressor, domain 2"/>
    <property type="match status" value="1"/>
</dbReference>
<dbReference type="Pfam" id="PF00440">
    <property type="entry name" value="TetR_N"/>
    <property type="match status" value="1"/>
</dbReference>
<sequence length="197" mass="21394">MQKASGEAEGVSERPLRADARRNIDIVVDAAREVFAESGVDAPMRVIAKKAGVGVGTIYRHFPQRADLIAAVFRHEVDSCAAQAASLLQHYPPGEALDHWMQRYVDFIVAKRGLASSLYSGGSAYEGLPAYFDKHLEPALQTLLDAAVATGEIRDDARPYDLLRAVANLCRPSSDDDPAQARFLVGLLVDGLRYRAG</sequence>
<dbReference type="InterPro" id="IPR036271">
    <property type="entry name" value="Tet_transcr_reg_TetR-rel_C_sf"/>
</dbReference>
<name>A0A6I4TAJ7_9SPHN</name>
<accession>A0A6I4TAJ7</accession>
<dbReference type="InterPro" id="IPR009057">
    <property type="entry name" value="Homeodomain-like_sf"/>
</dbReference>
<dbReference type="PROSITE" id="PS50977">
    <property type="entry name" value="HTH_TETR_2"/>
    <property type="match status" value="1"/>
</dbReference>
<dbReference type="PANTHER" id="PTHR30055">
    <property type="entry name" value="HTH-TYPE TRANSCRIPTIONAL REGULATOR RUTR"/>
    <property type="match status" value="1"/>
</dbReference>
<keyword evidence="7" id="KW-1185">Reference proteome</keyword>
<keyword evidence="3" id="KW-0804">Transcription</keyword>
<evidence type="ECO:0000256" key="2">
    <source>
        <dbReference type="ARBA" id="ARBA00023125"/>
    </source>
</evidence>
<evidence type="ECO:0000313" key="7">
    <source>
        <dbReference type="Proteomes" id="UP000438476"/>
    </source>
</evidence>
<dbReference type="PANTHER" id="PTHR30055:SF234">
    <property type="entry name" value="HTH-TYPE TRANSCRIPTIONAL REGULATOR BETI"/>
    <property type="match status" value="1"/>
</dbReference>
<dbReference type="InterPro" id="IPR049445">
    <property type="entry name" value="TetR_SbtR-like_C"/>
</dbReference>
<protein>
    <submittedName>
        <fullName evidence="6">TetR family transcriptional regulator</fullName>
    </submittedName>
</protein>
<feature type="DNA-binding region" description="H-T-H motif" evidence="4">
    <location>
        <begin position="43"/>
        <end position="62"/>
    </location>
</feature>
<dbReference type="SUPFAM" id="SSF46689">
    <property type="entry name" value="Homeodomain-like"/>
    <property type="match status" value="1"/>
</dbReference>